<dbReference type="EMBL" id="JBHEZX010000005">
    <property type="protein sequence ID" value="MFC1410135.1"/>
    <property type="molecule type" value="Genomic_DNA"/>
</dbReference>
<dbReference type="InterPro" id="IPR017438">
    <property type="entry name" value="ATP-NAD_kinase_N"/>
</dbReference>
<dbReference type="SUPFAM" id="SSF111331">
    <property type="entry name" value="NAD kinase/diacylglycerol kinase-like"/>
    <property type="match status" value="1"/>
</dbReference>
<comment type="caution">
    <text evidence="1">The sequence shown here is derived from an EMBL/GenBank/DDBJ whole genome shotgun (WGS) entry which is preliminary data.</text>
</comment>
<dbReference type="GO" id="GO:0016301">
    <property type="term" value="F:kinase activity"/>
    <property type="evidence" value="ECO:0007669"/>
    <property type="project" value="UniProtKB-KW"/>
</dbReference>
<keyword evidence="2" id="KW-1185">Reference proteome</keyword>
<dbReference type="Proteomes" id="UP001592582">
    <property type="component" value="Unassembled WGS sequence"/>
</dbReference>
<evidence type="ECO:0000313" key="2">
    <source>
        <dbReference type="Proteomes" id="UP001592582"/>
    </source>
</evidence>
<protein>
    <submittedName>
        <fullName evidence="1">Diacylglycerol kinase family protein</fullName>
    </submittedName>
</protein>
<sequence length="344" mass="34546">MSAARSAGEPVLVVVSPAALALDGESVRVARDVLGAAFEVKLVVPRSLDELERTLSRRGGRRLVLIGDDHALHQVVQLLHEQSGLSSGPVGIIPVGKGEKVVLARSLGAAGRPVDAARAVVSGCVRSLGLLVDESGGVVLGGLRIPGRGGPGQGLGAAAEPGRGGAPGARPTAGTGRSGVPPQLRGPAAERSLRANKAAAGRGVPLPSACREWGTQLGRAARTVAAQLLPARSGPGQALLVEADGRLLADLEHPIQLVAAWNAGTRGGAGGCAADGDSGLMEILVSAASLSGGPQRLRARRITVTGGPSTSFTYEADDSPGGPVQQRTWTVEPAAWGLTVPPAA</sequence>
<accession>A0ABV6V8T6</accession>
<dbReference type="Gene3D" id="3.40.50.10330">
    <property type="entry name" value="Probable inorganic polyphosphate/atp-NAD kinase, domain 1"/>
    <property type="match status" value="1"/>
</dbReference>
<reference evidence="1 2" key="1">
    <citation type="submission" date="2024-09" db="EMBL/GenBank/DDBJ databases">
        <authorList>
            <person name="Lee S.D."/>
        </authorList>
    </citation>
    <scope>NUCLEOTIDE SEQUENCE [LARGE SCALE GENOMIC DNA]</scope>
    <source>
        <strain evidence="1 2">N1-1</strain>
    </source>
</reference>
<keyword evidence="1" id="KW-0418">Kinase</keyword>
<proteinExistence type="predicted"/>
<gene>
    <name evidence="1" type="ORF">ACEZDG_12740</name>
</gene>
<dbReference type="Pfam" id="PF00781">
    <property type="entry name" value="DAGK_cat"/>
    <property type="match status" value="1"/>
</dbReference>
<dbReference type="InterPro" id="IPR001206">
    <property type="entry name" value="Diacylglycerol_kinase_cat_dom"/>
</dbReference>
<evidence type="ECO:0000313" key="1">
    <source>
        <dbReference type="EMBL" id="MFC1410135.1"/>
    </source>
</evidence>
<dbReference type="InterPro" id="IPR016064">
    <property type="entry name" value="NAD/diacylglycerol_kinase_sf"/>
</dbReference>
<organism evidence="1 2">
    <name type="scientific">Streptacidiphilus alkalitolerans</name>
    <dbReference type="NCBI Taxonomy" id="3342712"/>
    <lineage>
        <taxon>Bacteria</taxon>
        <taxon>Bacillati</taxon>
        <taxon>Actinomycetota</taxon>
        <taxon>Actinomycetes</taxon>
        <taxon>Kitasatosporales</taxon>
        <taxon>Streptomycetaceae</taxon>
        <taxon>Streptacidiphilus</taxon>
    </lineage>
</organism>
<keyword evidence="1" id="KW-0808">Transferase</keyword>
<name>A0ABV6V8T6_9ACTN</name>